<evidence type="ECO:0000256" key="10">
    <source>
        <dbReference type="ARBA" id="ARBA00022840"/>
    </source>
</evidence>
<proteinExistence type="predicted"/>
<reference evidence="14 15" key="2">
    <citation type="journal article" date="2016" name="Genome Announc.">
        <title>Complete Genome Sequences of Two Interactive Moderate Thermophiles, Paenibacillus napthalenovorans 32O-Y and Paenibacillus sp. 32O-W.</title>
        <authorList>
            <person name="Butler R.R.III."/>
            <person name="Wang J."/>
            <person name="Stark B.C."/>
            <person name="Pombert J.F."/>
        </authorList>
    </citation>
    <scope>NUCLEOTIDE SEQUENCE [LARGE SCALE GENOMIC DNA]</scope>
    <source>
        <strain evidence="14 15">32O-Y</strain>
    </source>
</reference>
<dbReference type="PANTHER" id="PTHR45436">
    <property type="entry name" value="SENSOR HISTIDINE KINASE YKOH"/>
    <property type="match status" value="1"/>
</dbReference>
<evidence type="ECO:0000256" key="7">
    <source>
        <dbReference type="ARBA" id="ARBA00022692"/>
    </source>
</evidence>
<dbReference type="SMART" id="SM00387">
    <property type="entry name" value="HATPase_c"/>
    <property type="match status" value="1"/>
</dbReference>
<dbReference type="GO" id="GO:0000155">
    <property type="term" value="F:phosphorelay sensor kinase activity"/>
    <property type="evidence" value="ECO:0007669"/>
    <property type="project" value="InterPro"/>
</dbReference>
<keyword evidence="13" id="KW-0472">Membrane</keyword>
<dbReference type="PROSITE" id="PS50885">
    <property type="entry name" value="HAMP"/>
    <property type="match status" value="1"/>
</dbReference>
<dbReference type="InterPro" id="IPR036890">
    <property type="entry name" value="HATPase_C_sf"/>
</dbReference>
<evidence type="ECO:0000313" key="14">
    <source>
        <dbReference type="EMBL" id="ALS22029.1"/>
    </source>
</evidence>
<dbReference type="RefSeq" id="WP_062408371.1">
    <property type="nucleotide sequence ID" value="NZ_CP013652.1"/>
</dbReference>
<dbReference type="EMBL" id="CP013652">
    <property type="protein sequence ID" value="ALS22029.1"/>
    <property type="molecule type" value="Genomic_DNA"/>
</dbReference>
<dbReference type="Proteomes" id="UP000061660">
    <property type="component" value="Chromosome"/>
</dbReference>
<keyword evidence="12" id="KW-0902">Two-component regulatory system</keyword>
<comment type="catalytic activity">
    <reaction evidence="1">
        <text>ATP + protein L-histidine = ADP + protein N-phospho-L-histidine.</text>
        <dbReference type="EC" id="2.7.13.3"/>
    </reaction>
</comment>
<keyword evidence="9 14" id="KW-0418">Kinase</keyword>
<evidence type="ECO:0000256" key="5">
    <source>
        <dbReference type="ARBA" id="ARBA00022553"/>
    </source>
</evidence>
<keyword evidence="8" id="KW-0547">Nucleotide-binding</keyword>
<protein>
    <recommendedName>
        <fullName evidence="3">histidine kinase</fullName>
        <ecNumber evidence="3">2.7.13.3</ecNumber>
    </recommendedName>
</protein>
<evidence type="ECO:0000256" key="13">
    <source>
        <dbReference type="ARBA" id="ARBA00023136"/>
    </source>
</evidence>
<evidence type="ECO:0000256" key="2">
    <source>
        <dbReference type="ARBA" id="ARBA00004651"/>
    </source>
</evidence>
<dbReference type="OrthoDB" id="9786919at2"/>
<dbReference type="GO" id="GO:0005524">
    <property type="term" value="F:ATP binding"/>
    <property type="evidence" value="ECO:0007669"/>
    <property type="project" value="UniProtKB-KW"/>
</dbReference>
<evidence type="ECO:0000256" key="8">
    <source>
        <dbReference type="ARBA" id="ARBA00022741"/>
    </source>
</evidence>
<dbReference type="InterPro" id="IPR036097">
    <property type="entry name" value="HisK_dim/P_sf"/>
</dbReference>
<dbReference type="Gene3D" id="6.10.340.10">
    <property type="match status" value="1"/>
</dbReference>
<gene>
    <name evidence="14" type="ORF">IJ22_16550</name>
</gene>
<evidence type="ECO:0000313" key="15">
    <source>
        <dbReference type="Proteomes" id="UP000061660"/>
    </source>
</evidence>
<dbReference type="Pfam" id="PF00512">
    <property type="entry name" value="HisKA"/>
    <property type="match status" value="1"/>
</dbReference>
<dbReference type="PROSITE" id="PS50109">
    <property type="entry name" value="HIS_KIN"/>
    <property type="match status" value="1"/>
</dbReference>
<dbReference type="InterPro" id="IPR005467">
    <property type="entry name" value="His_kinase_dom"/>
</dbReference>
<dbReference type="Pfam" id="PF02518">
    <property type="entry name" value="HATPase_c"/>
    <property type="match status" value="1"/>
</dbReference>
<accession>A0A0U2W3Q2</accession>
<comment type="subcellular location">
    <subcellularLocation>
        <location evidence="2">Cell membrane</location>
        <topology evidence="2">Multi-pass membrane protein</topology>
    </subcellularLocation>
</comment>
<dbReference type="GO" id="GO:0005886">
    <property type="term" value="C:plasma membrane"/>
    <property type="evidence" value="ECO:0007669"/>
    <property type="project" value="UniProtKB-SubCell"/>
</dbReference>
<dbReference type="SUPFAM" id="SSF158472">
    <property type="entry name" value="HAMP domain-like"/>
    <property type="match status" value="1"/>
</dbReference>
<evidence type="ECO:0000256" key="11">
    <source>
        <dbReference type="ARBA" id="ARBA00022989"/>
    </source>
</evidence>
<dbReference type="AlphaFoldDB" id="A0A0U2W3Q2"/>
<keyword evidence="4" id="KW-1003">Cell membrane</keyword>
<organism evidence="14 15">
    <name type="scientific">Paenibacillus naphthalenovorans</name>
    <dbReference type="NCBI Taxonomy" id="162209"/>
    <lineage>
        <taxon>Bacteria</taxon>
        <taxon>Bacillati</taxon>
        <taxon>Bacillota</taxon>
        <taxon>Bacilli</taxon>
        <taxon>Bacillales</taxon>
        <taxon>Paenibacillaceae</taxon>
        <taxon>Paenibacillus</taxon>
    </lineage>
</organism>
<dbReference type="EC" id="2.7.13.3" evidence="3"/>
<evidence type="ECO:0000256" key="4">
    <source>
        <dbReference type="ARBA" id="ARBA00022475"/>
    </source>
</evidence>
<dbReference type="InterPro" id="IPR003660">
    <property type="entry name" value="HAMP_dom"/>
</dbReference>
<dbReference type="SUPFAM" id="SSF55874">
    <property type="entry name" value="ATPase domain of HSP90 chaperone/DNA topoisomerase II/histidine kinase"/>
    <property type="match status" value="1"/>
</dbReference>
<evidence type="ECO:0000256" key="12">
    <source>
        <dbReference type="ARBA" id="ARBA00023012"/>
    </source>
</evidence>
<dbReference type="SMART" id="SM00304">
    <property type="entry name" value="HAMP"/>
    <property type="match status" value="1"/>
</dbReference>
<keyword evidence="11" id="KW-1133">Transmembrane helix</keyword>
<keyword evidence="5" id="KW-0597">Phosphoprotein</keyword>
<dbReference type="Gene3D" id="1.10.287.130">
    <property type="match status" value="1"/>
</dbReference>
<dbReference type="Pfam" id="PF00672">
    <property type="entry name" value="HAMP"/>
    <property type="match status" value="1"/>
</dbReference>
<dbReference type="PRINTS" id="PR00344">
    <property type="entry name" value="BCTRLSENSOR"/>
</dbReference>
<sequence>MSLRTRLILMTGAWILLIVLFFNYFIYFYILKKITDAEVELLWNKAQIILRNPEIKIPENWSNPHLLKEFQDPDSLIRIITPTGAIAAQSVSNEQLATHPPVYRTDYHFTVENGLDQLLFIQVPIIENGVQIGLLELGKALDVLGDFMEILATGLMVTTVSVLLFSLVGGVFYTRVIIRPIRQLLETMNTVRSKGQFIQLSSQFTTKNDELGRLGKTFNQMILSLQENDLKQKQFVSDASHELRTPLTVIESYTSLLRRWGGEDPTLRQEALDAIHSETVRLKGLIDSLLHMAEIERQPEIRLRNINLKPLIDATAEQLSLAFKREIRVESASKELYCMADEEKIKQLLIILLDNAIKYSKKPVTIVCKEEANTVILQVKDEGIGVPRRELGQLFERFYRVDKARGRGTGGSGLGLAIAKRIVEQNQGTIRLDSDEGKGMTVTITLLKKEKEA</sequence>
<dbReference type="PATRIC" id="fig|162209.4.peg.1753"/>
<dbReference type="PANTHER" id="PTHR45436:SF5">
    <property type="entry name" value="SENSOR HISTIDINE KINASE TRCS"/>
    <property type="match status" value="1"/>
</dbReference>
<evidence type="ECO:0000256" key="1">
    <source>
        <dbReference type="ARBA" id="ARBA00000085"/>
    </source>
</evidence>
<dbReference type="FunFam" id="1.10.287.130:FF:000001">
    <property type="entry name" value="Two-component sensor histidine kinase"/>
    <property type="match status" value="1"/>
</dbReference>
<keyword evidence="6" id="KW-0808">Transferase</keyword>
<dbReference type="InterPro" id="IPR050428">
    <property type="entry name" value="TCS_sensor_his_kinase"/>
</dbReference>
<dbReference type="CDD" id="cd00075">
    <property type="entry name" value="HATPase"/>
    <property type="match status" value="1"/>
</dbReference>
<evidence type="ECO:0000256" key="6">
    <source>
        <dbReference type="ARBA" id="ARBA00022679"/>
    </source>
</evidence>
<dbReference type="STRING" id="162209.IJ22_16550"/>
<keyword evidence="7" id="KW-0812">Transmembrane</keyword>
<dbReference type="InterPro" id="IPR004358">
    <property type="entry name" value="Sig_transdc_His_kin-like_C"/>
</dbReference>
<dbReference type="Gene3D" id="3.30.565.10">
    <property type="entry name" value="Histidine kinase-like ATPase, C-terminal domain"/>
    <property type="match status" value="1"/>
</dbReference>
<dbReference type="InterPro" id="IPR003661">
    <property type="entry name" value="HisK_dim/P_dom"/>
</dbReference>
<dbReference type="CDD" id="cd00082">
    <property type="entry name" value="HisKA"/>
    <property type="match status" value="1"/>
</dbReference>
<evidence type="ECO:0000256" key="9">
    <source>
        <dbReference type="ARBA" id="ARBA00022777"/>
    </source>
</evidence>
<reference evidence="15" key="1">
    <citation type="submission" date="2015-12" db="EMBL/GenBank/DDBJ databases">
        <title>Complete genome sequences of two moderately thermophilic Paenibacillus species.</title>
        <authorList>
            <person name="Butler R.III."/>
            <person name="Wang J."/>
            <person name="Stark B.C."/>
            <person name="Pombert J.-F."/>
        </authorList>
    </citation>
    <scope>NUCLEOTIDE SEQUENCE [LARGE SCALE GENOMIC DNA]</scope>
    <source>
        <strain evidence="15">32O-Y</strain>
    </source>
</reference>
<keyword evidence="10" id="KW-0067">ATP-binding</keyword>
<keyword evidence="15" id="KW-1185">Reference proteome</keyword>
<dbReference type="KEGG" id="pnp:IJ22_16550"/>
<name>A0A0U2W3Q2_9BACL</name>
<evidence type="ECO:0000256" key="3">
    <source>
        <dbReference type="ARBA" id="ARBA00012438"/>
    </source>
</evidence>
<dbReference type="SUPFAM" id="SSF47384">
    <property type="entry name" value="Homodimeric domain of signal transducing histidine kinase"/>
    <property type="match status" value="1"/>
</dbReference>
<dbReference type="CDD" id="cd06225">
    <property type="entry name" value="HAMP"/>
    <property type="match status" value="1"/>
</dbReference>
<dbReference type="InterPro" id="IPR003594">
    <property type="entry name" value="HATPase_dom"/>
</dbReference>
<dbReference type="SMART" id="SM00388">
    <property type="entry name" value="HisKA"/>
    <property type="match status" value="1"/>
</dbReference>
<dbReference type="FunFam" id="3.30.565.10:FF:000006">
    <property type="entry name" value="Sensor histidine kinase WalK"/>
    <property type="match status" value="1"/>
</dbReference>